<dbReference type="AlphaFoldDB" id="A0A0M3HYM2"/>
<dbReference type="Proteomes" id="UP000036681">
    <property type="component" value="Unplaced"/>
</dbReference>
<evidence type="ECO:0000313" key="1">
    <source>
        <dbReference type="Proteomes" id="UP000036681"/>
    </source>
</evidence>
<dbReference type="WBParaSite" id="ALUE_0000864201-mRNA-1">
    <property type="protein sequence ID" value="ALUE_0000864201-mRNA-1"/>
    <property type="gene ID" value="ALUE_0000864201"/>
</dbReference>
<keyword evidence="1" id="KW-1185">Reference proteome</keyword>
<sequence length="107" mass="11851">MRGSLTRQASMGFKMASENLYILNAGTDGNGPCLRRRRAVSAHMTIIFVRQLVAEGLVRRVLRRTCADMFAWINGSMDGCDVRIDVEEKQWNGGNGWVVPHSGGTHS</sequence>
<reference evidence="2" key="1">
    <citation type="submission" date="2017-02" db="UniProtKB">
        <authorList>
            <consortium name="WormBaseParasite"/>
        </authorList>
    </citation>
    <scope>IDENTIFICATION</scope>
</reference>
<proteinExistence type="predicted"/>
<organism evidence="1 2">
    <name type="scientific">Ascaris lumbricoides</name>
    <name type="common">Giant roundworm</name>
    <dbReference type="NCBI Taxonomy" id="6252"/>
    <lineage>
        <taxon>Eukaryota</taxon>
        <taxon>Metazoa</taxon>
        <taxon>Ecdysozoa</taxon>
        <taxon>Nematoda</taxon>
        <taxon>Chromadorea</taxon>
        <taxon>Rhabditida</taxon>
        <taxon>Spirurina</taxon>
        <taxon>Ascaridomorpha</taxon>
        <taxon>Ascaridoidea</taxon>
        <taxon>Ascarididae</taxon>
        <taxon>Ascaris</taxon>
    </lineage>
</organism>
<protein>
    <submittedName>
        <fullName evidence="2">Uncharacterized protein</fullName>
    </submittedName>
</protein>
<name>A0A0M3HYM2_ASCLU</name>
<evidence type="ECO:0000313" key="2">
    <source>
        <dbReference type="WBParaSite" id="ALUE_0000864201-mRNA-1"/>
    </source>
</evidence>
<accession>A0A0M3HYM2</accession>